<dbReference type="EMBL" id="AEQO01000191">
    <property type="protein sequence ID" value="EFV03398.1"/>
    <property type="molecule type" value="Genomic_DNA"/>
</dbReference>
<proteinExistence type="predicted"/>
<dbReference type="Proteomes" id="UP000003874">
    <property type="component" value="Unassembled WGS sequence"/>
</dbReference>
<evidence type="ECO:0000313" key="2">
    <source>
        <dbReference type="Proteomes" id="UP000003874"/>
    </source>
</evidence>
<comment type="caution">
    <text evidence="1">The sequence shown here is derived from an EMBL/GenBank/DDBJ whole genome shotgun (WGS) entry which is preliminary data.</text>
</comment>
<accession>E6MSK6</accession>
<protein>
    <submittedName>
        <fullName evidence="1">Uncharacterized protein</fullName>
    </submittedName>
</protein>
<dbReference type="STRING" id="888832.HMPREF9420_2474"/>
<name>E6MSK6_9BACT</name>
<gene>
    <name evidence="1" type="ORF">HMPREF9420_2474</name>
</gene>
<dbReference type="AlphaFoldDB" id="E6MSK6"/>
<organism evidence="1 2">
    <name type="scientific">Segatella salivae DSM 15606</name>
    <dbReference type="NCBI Taxonomy" id="888832"/>
    <lineage>
        <taxon>Bacteria</taxon>
        <taxon>Pseudomonadati</taxon>
        <taxon>Bacteroidota</taxon>
        <taxon>Bacteroidia</taxon>
        <taxon>Bacteroidales</taxon>
        <taxon>Prevotellaceae</taxon>
        <taxon>Segatella</taxon>
    </lineage>
</organism>
<reference evidence="1 2" key="1">
    <citation type="submission" date="2010-12" db="EMBL/GenBank/DDBJ databases">
        <authorList>
            <person name="Muzny D."/>
            <person name="Qin X."/>
            <person name="Deng J."/>
            <person name="Jiang H."/>
            <person name="Liu Y."/>
            <person name="Qu J."/>
            <person name="Song X.-Z."/>
            <person name="Zhang L."/>
            <person name="Thornton R."/>
            <person name="Coyle M."/>
            <person name="Francisco L."/>
            <person name="Jackson L."/>
            <person name="Javaid M."/>
            <person name="Korchina V."/>
            <person name="Kovar C."/>
            <person name="Mata R."/>
            <person name="Mathew T."/>
            <person name="Ngo R."/>
            <person name="Nguyen L."/>
            <person name="Nguyen N."/>
            <person name="Okwuonu G."/>
            <person name="Ongeri F."/>
            <person name="Pham C."/>
            <person name="Simmons D."/>
            <person name="Wilczek-Boney K."/>
            <person name="Hale W."/>
            <person name="Jakkamsetti A."/>
            <person name="Pham P."/>
            <person name="Ruth R."/>
            <person name="San Lucas F."/>
            <person name="Warren J."/>
            <person name="Zhang J."/>
            <person name="Zhao Z."/>
            <person name="Zhou C."/>
            <person name="Zhu D."/>
            <person name="Lee S."/>
            <person name="Bess C."/>
            <person name="Blankenburg K."/>
            <person name="Forbes L."/>
            <person name="Fu Q."/>
            <person name="Gubbala S."/>
            <person name="Hirani K."/>
            <person name="Jayaseelan J.C."/>
            <person name="Lara F."/>
            <person name="Munidasa M."/>
            <person name="Palculict T."/>
            <person name="Patil S."/>
            <person name="Pu L.-L."/>
            <person name="Saada N."/>
            <person name="Tang L."/>
            <person name="Weissenberger G."/>
            <person name="Zhu Y."/>
            <person name="Hemphill L."/>
            <person name="Shang Y."/>
            <person name="Youmans B."/>
            <person name="Ayvaz T."/>
            <person name="Ross M."/>
            <person name="Santibanez J."/>
            <person name="Aqrawi P."/>
            <person name="Gross S."/>
            <person name="Joshi V."/>
            <person name="Fowler G."/>
            <person name="Nazareth L."/>
            <person name="Reid J."/>
            <person name="Worley K."/>
            <person name="Petrosino J."/>
            <person name="Highlander S."/>
            <person name="Gibbs R."/>
        </authorList>
    </citation>
    <scope>NUCLEOTIDE SEQUENCE [LARGE SCALE GENOMIC DNA]</scope>
    <source>
        <strain evidence="1 2">DSM 15606</strain>
    </source>
</reference>
<keyword evidence="2" id="KW-1185">Reference proteome</keyword>
<evidence type="ECO:0000313" key="1">
    <source>
        <dbReference type="EMBL" id="EFV03398.1"/>
    </source>
</evidence>
<sequence length="42" mass="4920">MTGYNLCIDYLLATNAPQRRPLKSLDFVNITTWFLTLRAFIK</sequence>
<dbReference type="HOGENOM" id="CLU_3255951_0_0_10"/>